<dbReference type="InterPro" id="IPR050879">
    <property type="entry name" value="Acyltransferase_3"/>
</dbReference>
<name>A0ABZ3CK78_9STAP</name>
<dbReference type="GO" id="GO:0016746">
    <property type="term" value="F:acyltransferase activity"/>
    <property type="evidence" value="ECO:0007669"/>
    <property type="project" value="UniProtKB-KW"/>
</dbReference>
<keyword evidence="7" id="KW-1185">Reference proteome</keyword>
<comment type="subcellular location">
    <subcellularLocation>
        <location evidence="1">Membrane</location>
    </subcellularLocation>
</comment>
<dbReference type="PANTHER" id="PTHR23028">
    <property type="entry name" value="ACETYLTRANSFERASE"/>
    <property type="match status" value="1"/>
</dbReference>
<dbReference type="InterPro" id="IPR002656">
    <property type="entry name" value="Acyl_transf_3_dom"/>
</dbReference>
<feature type="transmembrane region" description="Helical" evidence="3">
    <location>
        <begin position="324"/>
        <end position="347"/>
    </location>
</feature>
<feature type="transmembrane region" description="Helical" evidence="3">
    <location>
        <begin position="176"/>
        <end position="195"/>
    </location>
</feature>
<dbReference type="InterPro" id="IPR043968">
    <property type="entry name" value="SGNH"/>
</dbReference>
<evidence type="ECO:0000313" key="6">
    <source>
        <dbReference type="EMBL" id="WZX30222.1"/>
    </source>
</evidence>
<feature type="transmembrane region" description="Helical" evidence="3">
    <location>
        <begin position="232"/>
        <end position="252"/>
    </location>
</feature>
<dbReference type="Proteomes" id="UP001455384">
    <property type="component" value="Chromosome"/>
</dbReference>
<accession>A0ABZ3CK78</accession>
<keyword evidence="6" id="KW-0808">Transferase</keyword>
<keyword evidence="3" id="KW-0812">Transmembrane</keyword>
<feature type="transmembrane region" description="Helical" evidence="3">
    <location>
        <begin position="359"/>
        <end position="381"/>
    </location>
</feature>
<feature type="transmembrane region" description="Helical" evidence="3">
    <location>
        <begin position="141"/>
        <end position="164"/>
    </location>
</feature>
<organism evidence="6 7">
    <name type="scientific">Salinicoccus bachuensis</name>
    <dbReference type="NCBI Taxonomy" id="3136731"/>
    <lineage>
        <taxon>Bacteria</taxon>
        <taxon>Bacillati</taxon>
        <taxon>Bacillota</taxon>
        <taxon>Bacilli</taxon>
        <taxon>Bacillales</taxon>
        <taxon>Staphylococcaceae</taxon>
        <taxon>Salinicoccus</taxon>
    </lineage>
</organism>
<feature type="transmembrane region" description="Helical" evidence="3">
    <location>
        <begin position="20"/>
        <end position="36"/>
    </location>
</feature>
<feature type="transmembrane region" description="Helical" evidence="3">
    <location>
        <begin position="258"/>
        <end position="276"/>
    </location>
</feature>
<feature type="transmembrane region" description="Helical" evidence="3">
    <location>
        <begin position="42"/>
        <end position="59"/>
    </location>
</feature>
<dbReference type="Pfam" id="PF19040">
    <property type="entry name" value="SGNH"/>
    <property type="match status" value="1"/>
</dbReference>
<gene>
    <name evidence="6" type="ORF">RQP18_03300</name>
</gene>
<evidence type="ECO:0000259" key="5">
    <source>
        <dbReference type="Pfam" id="PF19040"/>
    </source>
</evidence>
<keyword evidence="6" id="KW-0012">Acyltransferase</keyword>
<dbReference type="PANTHER" id="PTHR23028:SF53">
    <property type="entry name" value="ACYL_TRANSF_3 DOMAIN-CONTAINING PROTEIN"/>
    <property type="match status" value="1"/>
</dbReference>
<dbReference type="Pfam" id="PF01757">
    <property type="entry name" value="Acyl_transf_3"/>
    <property type="match status" value="1"/>
</dbReference>
<feature type="transmembrane region" description="Helical" evidence="3">
    <location>
        <begin position="297"/>
        <end position="318"/>
    </location>
</feature>
<evidence type="ECO:0000256" key="1">
    <source>
        <dbReference type="ARBA" id="ARBA00004370"/>
    </source>
</evidence>
<dbReference type="RefSeq" id="WP_342388741.1">
    <property type="nucleotide sequence ID" value="NZ_CP138333.2"/>
</dbReference>
<feature type="transmembrane region" description="Helical" evidence="3">
    <location>
        <begin position="79"/>
        <end position="97"/>
    </location>
</feature>
<sequence length="661" mass="75287">MHQNIELERKFRPEIEGLRIIAALLVAVYHIWLGRISGGVDVFFVISGFLITTSIISGYNRTGNFKFFPYITNLVKRLLPSVIVVLLMIILLSTFLLPRSIIDKTFKEFIASLLYYQNWQLAFSNTDYLDREQMSTPLEHFWAMSIQGQFYLVWFIVFTLVFIILKRKIEWNGKRLINTVLGFIFLASLSYSIYLTDINQPWAYFDVSTRVWEFSLGGLLAVNLSRISLPSLLGDIIGWLGLVGLFLTGIIFDVSTMFPGYIALWPMLCAVFILVSGNMETKFGVKNFLGNRWMRKAGGMAFGLYLWHWVLLSFYQYHNEGTPTLFAGAIIILLSFVLSWVVTVFVERPIRIMPTGVRPLGLIVVGVVMNFALLFSLYYYYSSGTSDIDGEYITEDYPGAVAIKEDLDLEAHEPIPSFSQVQDDLADVYEDELVQSRNGSSLKIGEYGVTENHDYTVALVGSSYSAHYLGALQQFSEEMDIKILTLLQVGSWFSADHEPGPKKEWNDNAMAYLDENKQKIDLVIASADIGSLKYPKPPEGMVEQLNKIGDDIGLPVMAIRGNRRFGFNIPEYLDQYGYEATKEKMLTLEPLSDTPPWDRVEYKSPKIHYVDYNEYFKVDGEYEPIIGNILIYFDGGHINNTYSQSLGPILKDDVIELLETN</sequence>
<protein>
    <submittedName>
        <fullName evidence="6">Acyltransferase family protein</fullName>
        <ecNumber evidence="6">2.3.1.-</ecNumber>
    </submittedName>
</protein>
<comment type="similarity">
    <text evidence="2">Belongs to the acyltransferase 3 family.</text>
</comment>
<proteinExistence type="inferred from homology"/>
<evidence type="ECO:0000256" key="2">
    <source>
        <dbReference type="ARBA" id="ARBA00007400"/>
    </source>
</evidence>
<dbReference type="EMBL" id="CP138333">
    <property type="protein sequence ID" value="WZX30222.1"/>
    <property type="molecule type" value="Genomic_DNA"/>
</dbReference>
<keyword evidence="3" id="KW-1133">Transmembrane helix</keyword>
<reference evidence="7" key="1">
    <citation type="submission" date="2023-10" db="EMBL/GenBank/DDBJ databases">
        <title>Genome analysis and identification of Salinococcus sp. Bachu38 nov., a PGPR from the rhizosphere of Tamarix.</title>
        <authorList>
            <person name="Liang Z."/>
            <person name="Zhang X."/>
            <person name="Jia J."/>
            <person name="Chen X."/>
            <person name="Wang Y."/>
            <person name="Wang Q."/>
            <person name="Wang R."/>
        </authorList>
    </citation>
    <scope>NUCLEOTIDE SEQUENCE [LARGE SCALE GENOMIC DNA]</scope>
    <source>
        <strain evidence="7">Bachu38</strain>
    </source>
</reference>
<feature type="domain" description="Acyltransferase 3" evidence="4">
    <location>
        <begin position="14"/>
        <end position="343"/>
    </location>
</feature>
<feature type="transmembrane region" description="Helical" evidence="3">
    <location>
        <begin position="207"/>
        <end position="225"/>
    </location>
</feature>
<evidence type="ECO:0000256" key="3">
    <source>
        <dbReference type="SAM" id="Phobius"/>
    </source>
</evidence>
<dbReference type="EC" id="2.3.1.-" evidence="6"/>
<keyword evidence="3" id="KW-0472">Membrane</keyword>
<feature type="domain" description="SGNH" evidence="5">
    <location>
        <begin position="455"/>
        <end position="651"/>
    </location>
</feature>
<evidence type="ECO:0000259" key="4">
    <source>
        <dbReference type="Pfam" id="PF01757"/>
    </source>
</evidence>
<evidence type="ECO:0000313" key="7">
    <source>
        <dbReference type="Proteomes" id="UP001455384"/>
    </source>
</evidence>